<dbReference type="Pfam" id="PF07690">
    <property type="entry name" value="MFS_1"/>
    <property type="match status" value="1"/>
</dbReference>
<feature type="transmembrane region" description="Helical" evidence="6">
    <location>
        <begin position="197"/>
        <end position="215"/>
    </location>
</feature>
<reference evidence="7" key="1">
    <citation type="submission" date="2021-03" db="EMBL/GenBank/DDBJ databases">
        <authorList>
            <person name="Kanchanasin P."/>
            <person name="Saeng-In P."/>
            <person name="Phongsopitanun W."/>
            <person name="Yuki M."/>
            <person name="Kudo T."/>
            <person name="Ohkuma M."/>
            <person name="Tanasupawat S."/>
        </authorList>
    </citation>
    <scope>NUCLEOTIDE SEQUENCE</scope>
    <source>
        <strain evidence="7">GKU 128</strain>
    </source>
</reference>
<keyword evidence="3 6" id="KW-0812">Transmembrane</keyword>
<feature type="transmembrane region" description="Helical" evidence="6">
    <location>
        <begin position="73"/>
        <end position="93"/>
    </location>
</feature>
<dbReference type="AlphaFoldDB" id="A0A939PBG1"/>
<sequence length="395" mass="39704">MSARAGGLPVYLGAATLLRVSAEGMGTALVLTVQARTGHAATAGFLQTGLTLPYVLSGPLIGHAFDRTARPRVVAAGLMIIYVLASGLLLLLAGRVMLVVALAAAVLVGCTEPIVVALTSLLPRFVPEERLTRAYGLEASSYNVAGIAGPGLGAAFAAAVGGSLAGAPIVCCAALALFGLPLIPFRPPQVDTGGASSFRSVAIGGLVLLWANRVLRGLTVATTLAWLGFGGVAVTTVLLAQRLGAPPSAGGLLLVALTCGSLAGSLASARWLTLKWAETVMPAGLVAFGIALGCLALAPSLGWAMVFFLLAGVSEGPVFASTLMLRQRESPPDRLGQVNTTGGSLKIAASAVGAALTGAFADAIGVVGLVIAIASFQFTGALLGAWILHRPRSRA</sequence>
<keyword evidence="4 6" id="KW-1133">Transmembrane helix</keyword>
<evidence type="ECO:0000256" key="2">
    <source>
        <dbReference type="ARBA" id="ARBA00022475"/>
    </source>
</evidence>
<evidence type="ECO:0000313" key="7">
    <source>
        <dbReference type="EMBL" id="MBO2449353.1"/>
    </source>
</evidence>
<evidence type="ECO:0000313" key="8">
    <source>
        <dbReference type="Proteomes" id="UP000669179"/>
    </source>
</evidence>
<name>A0A939PBG1_9ACTN</name>
<feature type="transmembrane region" description="Helical" evidence="6">
    <location>
        <begin position="252"/>
        <end position="273"/>
    </location>
</feature>
<dbReference type="InterPro" id="IPR011701">
    <property type="entry name" value="MFS"/>
</dbReference>
<comment type="caution">
    <text evidence="7">The sequence shown here is derived from an EMBL/GenBank/DDBJ whole genome shotgun (WGS) entry which is preliminary data.</text>
</comment>
<evidence type="ECO:0000256" key="3">
    <source>
        <dbReference type="ARBA" id="ARBA00022692"/>
    </source>
</evidence>
<accession>A0A939PBG1</accession>
<dbReference type="PANTHER" id="PTHR23513:SF11">
    <property type="entry name" value="STAPHYLOFERRIN A TRANSPORTER"/>
    <property type="match status" value="1"/>
</dbReference>
<dbReference type="GO" id="GO:0005886">
    <property type="term" value="C:plasma membrane"/>
    <property type="evidence" value="ECO:0007669"/>
    <property type="project" value="UniProtKB-SubCell"/>
</dbReference>
<gene>
    <name evidence="7" type="ORF">J4573_19790</name>
</gene>
<dbReference type="Proteomes" id="UP000669179">
    <property type="component" value="Unassembled WGS sequence"/>
</dbReference>
<dbReference type="InterPro" id="IPR036259">
    <property type="entry name" value="MFS_trans_sf"/>
</dbReference>
<dbReference type="EMBL" id="JAGEOJ010000007">
    <property type="protein sequence ID" value="MBO2449353.1"/>
    <property type="molecule type" value="Genomic_DNA"/>
</dbReference>
<feature type="transmembrane region" description="Helical" evidence="6">
    <location>
        <begin position="142"/>
        <end position="160"/>
    </location>
</feature>
<keyword evidence="8" id="KW-1185">Reference proteome</keyword>
<dbReference type="SUPFAM" id="SSF103473">
    <property type="entry name" value="MFS general substrate transporter"/>
    <property type="match status" value="1"/>
</dbReference>
<evidence type="ECO:0000256" key="5">
    <source>
        <dbReference type="ARBA" id="ARBA00023136"/>
    </source>
</evidence>
<evidence type="ECO:0000256" key="4">
    <source>
        <dbReference type="ARBA" id="ARBA00022989"/>
    </source>
</evidence>
<feature type="transmembrane region" description="Helical" evidence="6">
    <location>
        <begin position="99"/>
        <end position="122"/>
    </location>
</feature>
<dbReference type="Gene3D" id="1.20.1250.20">
    <property type="entry name" value="MFS general substrate transporter like domains"/>
    <property type="match status" value="1"/>
</dbReference>
<feature type="transmembrane region" description="Helical" evidence="6">
    <location>
        <begin position="221"/>
        <end position="240"/>
    </location>
</feature>
<comment type="subcellular location">
    <subcellularLocation>
        <location evidence="1">Cell membrane</location>
        <topology evidence="1">Multi-pass membrane protein</topology>
    </subcellularLocation>
</comment>
<feature type="transmembrane region" description="Helical" evidence="6">
    <location>
        <begin position="279"/>
        <end position="298"/>
    </location>
</feature>
<keyword evidence="5 6" id="KW-0472">Membrane</keyword>
<feature type="transmembrane region" description="Helical" evidence="6">
    <location>
        <begin position="38"/>
        <end position="61"/>
    </location>
</feature>
<proteinExistence type="predicted"/>
<dbReference type="RefSeq" id="WP_208257205.1">
    <property type="nucleotide sequence ID" value="NZ_JAGEOJ010000007.1"/>
</dbReference>
<evidence type="ECO:0000256" key="6">
    <source>
        <dbReference type="SAM" id="Phobius"/>
    </source>
</evidence>
<evidence type="ECO:0000256" key="1">
    <source>
        <dbReference type="ARBA" id="ARBA00004651"/>
    </source>
</evidence>
<dbReference type="GO" id="GO:0022857">
    <property type="term" value="F:transmembrane transporter activity"/>
    <property type="evidence" value="ECO:0007669"/>
    <property type="project" value="InterPro"/>
</dbReference>
<keyword evidence="2" id="KW-1003">Cell membrane</keyword>
<feature type="transmembrane region" description="Helical" evidence="6">
    <location>
        <begin position="363"/>
        <end position="388"/>
    </location>
</feature>
<dbReference type="PANTHER" id="PTHR23513">
    <property type="entry name" value="INTEGRAL MEMBRANE EFFLUX PROTEIN-RELATED"/>
    <property type="match status" value="1"/>
</dbReference>
<protein>
    <submittedName>
        <fullName evidence="7">MFS transporter</fullName>
    </submittedName>
</protein>
<organism evidence="7 8">
    <name type="scientific">Actinomadura barringtoniae</name>
    <dbReference type="NCBI Taxonomy" id="1427535"/>
    <lineage>
        <taxon>Bacteria</taxon>
        <taxon>Bacillati</taxon>
        <taxon>Actinomycetota</taxon>
        <taxon>Actinomycetes</taxon>
        <taxon>Streptosporangiales</taxon>
        <taxon>Thermomonosporaceae</taxon>
        <taxon>Actinomadura</taxon>
    </lineage>
</organism>